<name>D3EN88_ATETH</name>
<dbReference type="STRING" id="1453429.UCYN_01890"/>
<dbReference type="HOGENOM" id="CLU_055594_1_0_3"/>
<sequence>MSPKKLIDDDKQEILNLYRQTSETTSTLAHRYGVSSSTISRFLKNTLSDIEYEELIQQKRLARTNKIQNNNDTEKIKKSNLDTLKSFSESKKNNENIRITESLSEKTPDELLSKPKPITVKHIPTLLLSSKETELIEEDDDELEDVDVMALGEMLGEDIESNYEDWDEEDEDSNEDDKNYDESLSTSGNICVLPFSDAILPRTCYLVIDRSAELIARPLKEFAHLGQIPISEIQQNTLPIFDNHRFARRFSNRSQRVIKIPDSRLLYKTCAYLQAKGITRIFMDGQIYSLDLEE</sequence>
<evidence type="ECO:0000313" key="2">
    <source>
        <dbReference type="EMBL" id="ADB94938.1"/>
    </source>
</evidence>
<evidence type="ECO:0000313" key="3">
    <source>
        <dbReference type="Proteomes" id="UP000001405"/>
    </source>
</evidence>
<dbReference type="Proteomes" id="UP000001405">
    <property type="component" value="Chromosome"/>
</dbReference>
<dbReference type="OrthoDB" id="482053at2"/>
<dbReference type="KEGG" id="cyu:UCYN_01890"/>
<evidence type="ECO:0000256" key="1">
    <source>
        <dbReference type="SAM" id="MobiDB-lite"/>
    </source>
</evidence>
<keyword evidence="3" id="KW-1185">Reference proteome</keyword>
<dbReference type="EMBL" id="CP001842">
    <property type="protein sequence ID" value="ADB94938.1"/>
    <property type="molecule type" value="Genomic_DNA"/>
</dbReference>
<proteinExistence type="predicted"/>
<protein>
    <recommendedName>
        <fullName evidence="4">Transposase</fullName>
    </recommendedName>
</protein>
<organism evidence="3">
    <name type="scientific">Atelocyanobacterium thalassa (isolate ALOHA)</name>
    <dbReference type="NCBI Taxonomy" id="1453429"/>
    <lineage>
        <taxon>Bacteria</taxon>
        <taxon>Bacillati</taxon>
        <taxon>Cyanobacteriota</taxon>
        <taxon>Cyanophyceae</taxon>
        <taxon>Oscillatoriophycideae</taxon>
        <taxon>Chroococcales</taxon>
        <taxon>Aphanothecaceae</taxon>
        <taxon>Candidatus Atelocyanobacterium</taxon>
        <taxon>Candidatus Atelocyanobacterium thalassae</taxon>
    </lineage>
</organism>
<dbReference type="Gene3D" id="1.10.10.60">
    <property type="entry name" value="Homeodomain-like"/>
    <property type="match status" value="1"/>
</dbReference>
<reference evidence="2 3" key="1">
    <citation type="journal article" date="2010" name="Nature">
        <title>Metabolic streamlining in an open-ocean nitrogen-fixing cyanobacterium.</title>
        <authorList>
            <person name="Tripp H.J."/>
            <person name="Bench S.R."/>
            <person name="Turk K.A."/>
            <person name="Foster R.A."/>
            <person name="Desany B.A."/>
            <person name="Niazi F."/>
            <person name="Affourtit J.P."/>
            <person name="Zehr J.P."/>
        </authorList>
    </citation>
    <scope>NUCLEOTIDE SEQUENCE [LARGE SCALE GENOMIC DNA]</scope>
    <source>
        <strain evidence="3">ALOHA</strain>
    </source>
</reference>
<accession>D3EN88</accession>
<dbReference type="PATRIC" id="fig|713887.8.peg.175"/>
<dbReference type="AlphaFoldDB" id="D3EN88"/>
<evidence type="ECO:0008006" key="4">
    <source>
        <dbReference type="Google" id="ProtNLM"/>
    </source>
</evidence>
<feature type="compositionally biased region" description="Acidic residues" evidence="1">
    <location>
        <begin position="159"/>
        <end position="175"/>
    </location>
</feature>
<dbReference type="RefSeq" id="WP_012953603.1">
    <property type="nucleotide sequence ID" value="NC_013771.1"/>
</dbReference>
<feature type="region of interest" description="Disordered" evidence="1">
    <location>
        <begin position="159"/>
        <end position="182"/>
    </location>
</feature>
<gene>
    <name evidence="2" type="ordered locus">UCYN_01890</name>
</gene>